<keyword evidence="2" id="KW-0677">Repeat</keyword>
<feature type="repeat" description="LDL-receptor class B" evidence="3">
    <location>
        <begin position="77"/>
        <end position="119"/>
    </location>
</feature>
<keyword evidence="1" id="KW-0245">EGF-like domain</keyword>
<dbReference type="PROSITE" id="PS51120">
    <property type="entry name" value="LDLRB"/>
    <property type="match status" value="2"/>
</dbReference>
<dbReference type="PANTHER" id="PTHR46513">
    <property type="entry name" value="VITELLOGENIN RECEPTOR-LIKE PROTEIN-RELATED-RELATED"/>
    <property type="match status" value="1"/>
</dbReference>
<reference evidence="5" key="2">
    <citation type="submission" date="2020-05" db="UniProtKB">
        <authorList>
            <consortium name="EnsemblMetazoa"/>
        </authorList>
    </citation>
    <scope>IDENTIFICATION</scope>
    <source>
        <strain evidence="5">maculatus3</strain>
    </source>
</reference>
<evidence type="ECO:0000313" key="5">
    <source>
        <dbReference type="EnsemblMetazoa" id="AMAM015181-PA"/>
    </source>
</evidence>
<dbReference type="GO" id="GO:0017147">
    <property type="term" value="F:Wnt-protein binding"/>
    <property type="evidence" value="ECO:0007669"/>
    <property type="project" value="TreeGrafter"/>
</dbReference>
<dbReference type="Proteomes" id="UP000075901">
    <property type="component" value="Unassembled WGS sequence"/>
</dbReference>
<dbReference type="PROSITE" id="PS01186">
    <property type="entry name" value="EGF_2"/>
    <property type="match status" value="1"/>
</dbReference>
<dbReference type="InterPro" id="IPR000033">
    <property type="entry name" value="LDLR_classB_rpt"/>
</dbReference>
<dbReference type="VEuPathDB" id="VectorBase:AMAM015181"/>
<name>A0A182SX29_9DIPT</name>
<reference evidence="6" key="1">
    <citation type="submission" date="2013-09" db="EMBL/GenBank/DDBJ databases">
        <title>The Genome Sequence of Anopheles maculatus species B.</title>
        <authorList>
            <consortium name="The Broad Institute Genomics Platform"/>
            <person name="Neafsey D.E."/>
            <person name="Besansky N."/>
            <person name="Howell P."/>
            <person name="Walton C."/>
            <person name="Young S.K."/>
            <person name="Zeng Q."/>
            <person name="Gargeya S."/>
            <person name="Fitzgerald M."/>
            <person name="Haas B."/>
            <person name="Abouelleil A."/>
            <person name="Allen A.W."/>
            <person name="Alvarado L."/>
            <person name="Arachchi H.M."/>
            <person name="Berlin A.M."/>
            <person name="Chapman S.B."/>
            <person name="Gainer-Dewar J."/>
            <person name="Goldberg J."/>
            <person name="Griggs A."/>
            <person name="Gujja S."/>
            <person name="Hansen M."/>
            <person name="Howarth C."/>
            <person name="Imamovic A."/>
            <person name="Ireland A."/>
            <person name="Larimer J."/>
            <person name="McCowan C."/>
            <person name="Murphy C."/>
            <person name="Pearson M."/>
            <person name="Poon T.W."/>
            <person name="Priest M."/>
            <person name="Roberts A."/>
            <person name="Saif S."/>
            <person name="Shea T."/>
            <person name="Sisk P."/>
            <person name="Sykes S."/>
            <person name="Wortman J."/>
            <person name="Nusbaum C."/>
            <person name="Birren B."/>
        </authorList>
    </citation>
    <scope>NUCLEOTIDE SEQUENCE [LARGE SCALE GENOMIC DNA]</scope>
    <source>
        <strain evidence="6">maculatus3</strain>
    </source>
</reference>
<keyword evidence="6" id="KW-1185">Reference proteome</keyword>
<dbReference type="GO" id="GO:0060070">
    <property type="term" value="P:canonical Wnt signaling pathway"/>
    <property type="evidence" value="ECO:0007669"/>
    <property type="project" value="TreeGrafter"/>
</dbReference>
<dbReference type="PANTHER" id="PTHR46513:SF13">
    <property type="entry name" value="EGF-LIKE DOMAIN-CONTAINING PROTEIN"/>
    <property type="match status" value="1"/>
</dbReference>
<protein>
    <recommendedName>
        <fullName evidence="4">EGF-like domain-containing protein</fullName>
    </recommendedName>
</protein>
<dbReference type="SMART" id="SM00135">
    <property type="entry name" value="LY"/>
    <property type="match status" value="7"/>
</dbReference>
<dbReference type="FunFam" id="2.120.10.30:FF:000035">
    <property type="entry name" value="Low-density lipoprotein receptor-related protein 2"/>
    <property type="match status" value="1"/>
</dbReference>
<evidence type="ECO:0000256" key="3">
    <source>
        <dbReference type="PROSITE-ProRule" id="PRU00461"/>
    </source>
</evidence>
<dbReference type="AlphaFoldDB" id="A0A182SX29"/>
<evidence type="ECO:0000256" key="2">
    <source>
        <dbReference type="ARBA" id="ARBA00022737"/>
    </source>
</evidence>
<dbReference type="Gene3D" id="2.120.10.30">
    <property type="entry name" value="TolB, C-terminal domain"/>
    <property type="match status" value="2"/>
</dbReference>
<dbReference type="GO" id="GO:0042813">
    <property type="term" value="F:Wnt receptor activity"/>
    <property type="evidence" value="ECO:0007669"/>
    <property type="project" value="TreeGrafter"/>
</dbReference>
<dbReference type="CDD" id="cd00053">
    <property type="entry name" value="EGF"/>
    <property type="match status" value="1"/>
</dbReference>
<feature type="domain" description="EGF-like" evidence="4">
    <location>
        <begin position="281"/>
        <end position="295"/>
    </location>
</feature>
<dbReference type="GO" id="GO:0005886">
    <property type="term" value="C:plasma membrane"/>
    <property type="evidence" value="ECO:0007669"/>
    <property type="project" value="TreeGrafter"/>
</dbReference>
<accession>A0A182SX29</accession>
<dbReference type="InterPro" id="IPR000742">
    <property type="entry name" value="EGF"/>
</dbReference>
<sequence>NRHSILVADLKEQGLERVPIIVENVVATASNMHTGTIFWSDMKLKKISRLDRGMEPQEIITTGLDLVEGLAYDWIGQNLYWLDSKLNTIEVAHENGTNRLVLVRENITQPRGMCLDPSPNAKWLFWTDWGENPRIERIGMDGTMRETIISTKIYWPNGLTLDVATQRVYFADSKLDFIDFCYYNGTGRQQVLAASHYLLHAHSLSLFEDTLYWTDRQLNRVLSAHKYRGTNQTVVSHLISQPLSVHVHHPSLQPQYESPCRKATCQHVCLLSPSDPAGYTCKCRPGYRLLSEGRCTEEENAFIMLLKGNQIVDVPFNGGDARSAGLMPVVGIEGGISLDYDRKGEMVYWVQGRDESDDENCTIYATPYGGGNRTDFLGTDTGLVGAAYTIAFDWIGRNLYVGNRLASNIEAISVDGKVRYRTVVLANDGNRTSVAKPKQLALDPADGRLFWIDEGGYGVLTKVASAGMDGSDPRVLDDTVQFPESITVDAEKRRVYYSTRLPPAVLSIDYDGTGQRTILSEENAISRPRALAVL</sequence>
<dbReference type="SMART" id="SM00181">
    <property type="entry name" value="EGF"/>
    <property type="match status" value="1"/>
</dbReference>
<feature type="repeat" description="LDL-receptor class B" evidence="3">
    <location>
        <begin position="122"/>
        <end position="165"/>
    </location>
</feature>
<dbReference type="Pfam" id="PF00058">
    <property type="entry name" value="Ldl_recept_b"/>
    <property type="match status" value="2"/>
</dbReference>
<proteinExistence type="predicted"/>
<evidence type="ECO:0000256" key="1">
    <source>
        <dbReference type="ARBA" id="ARBA00022536"/>
    </source>
</evidence>
<dbReference type="EnsemblMetazoa" id="AMAM015181-RA">
    <property type="protein sequence ID" value="AMAM015181-PA"/>
    <property type="gene ID" value="AMAM015181"/>
</dbReference>
<evidence type="ECO:0000259" key="4">
    <source>
        <dbReference type="PROSITE" id="PS01186"/>
    </source>
</evidence>
<organism evidence="5 6">
    <name type="scientific">Anopheles maculatus</name>
    <dbReference type="NCBI Taxonomy" id="74869"/>
    <lineage>
        <taxon>Eukaryota</taxon>
        <taxon>Metazoa</taxon>
        <taxon>Ecdysozoa</taxon>
        <taxon>Arthropoda</taxon>
        <taxon>Hexapoda</taxon>
        <taxon>Insecta</taxon>
        <taxon>Pterygota</taxon>
        <taxon>Neoptera</taxon>
        <taxon>Endopterygota</taxon>
        <taxon>Diptera</taxon>
        <taxon>Nematocera</taxon>
        <taxon>Culicoidea</taxon>
        <taxon>Culicidae</taxon>
        <taxon>Anophelinae</taxon>
        <taxon>Anopheles</taxon>
        <taxon>Anopheles maculatus group</taxon>
    </lineage>
</organism>
<dbReference type="InterPro" id="IPR050778">
    <property type="entry name" value="Cueball_EGF_LRP_Nidogen"/>
</dbReference>
<dbReference type="InterPro" id="IPR011042">
    <property type="entry name" value="6-blade_b-propeller_TolB-like"/>
</dbReference>
<dbReference type="SUPFAM" id="SSF63825">
    <property type="entry name" value="YWTD domain"/>
    <property type="match status" value="2"/>
</dbReference>
<evidence type="ECO:0000313" key="6">
    <source>
        <dbReference type="Proteomes" id="UP000075901"/>
    </source>
</evidence>